<dbReference type="Proteomes" id="UP001417504">
    <property type="component" value="Unassembled WGS sequence"/>
</dbReference>
<sequence length="53" mass="6014">MDLPMKWSSSVEPSIVANLQAGDEDHVRESGGEGFKREENSKVVRRKQRVVED</sequence>
<dbReference type="EMBL" id="JBBNAE010000009">
    <property type="protein sequence ID" value="KAK9096428.1"/>
    <property type="molecule type" value="Genomic_DNA"/>
</dbReference>
<comment type="caution">
    <text evidence="2">The sequence shown here is derived from an EMBL/GenBank/DDBJ whole genome shotgun (WGS) entry which is preliminary data.</text>
</comment>
<accession>A0AAP0EV35</accession>
<feature type="compositionally biased region" description="Basic and acidic residues" evidence="1">
    <location>
        <begin position="23"/>
        <end position="42"/>
    </location>
</feature>
<evidence type="ECO:0000256" key="1">
    <source>
        <dbReference type="SAM" id="MobiDB-lite"/>
    </source>
</evidence>
<proteinExistence type="predicted"/>
<evidence type="ECO:0000313" key="3">
    <source>
        <dbReference type="Proteomes" id="UP001417504"/>
    </source>
</evidence>
<feature type="region of interest" description="Disordered" evidence="1">
    <location>
        <begin position="20"/>
        <end position="53"/>
    </location>
</feature>
<name>A0AAP0EV35_9MAGN</name>
<keyword evidence="3" id="KW-1185">Reference proteome</keyword>
<evidence type="ECO:0000313" key="2">
    <source>
        <dbReference type="EMBL" id="KAK9096428.1"/>
    </source>
</evidence>
<reference evidence="2 3" key="1">
    <citation type="submission" date="2024-01" db="EMBL/GenBank/DDBJ databases">
        <title>Genome assemblies of Stephania.</title>
        <authorList>
            <person name="Yang L."/>
        </authorList>
    </citation>
    <scope>NUCLEOTIDE SEQUENCE [LARGE SCALE GENOMIC DNA]</scope>
    <source>
        <strain evidence="2">QJT</strain>
        <tissue evidence="2">Leaf</tissue>
    </source>
</reference>
<organism evidence="2 3">
    <name type="scientific">Stephania japonica</name>
    <dbReference type="NCBI Taxonomy" id="461633"/>
    <lineage>
        <taxon>Eukaryota</taxon>
        <taxon>Viridiplantae</taxon>
        <taxon>Streptophyta</taxon>
        <taxon>Embryophyta</taxon>
        <taxon>Tracheophyta</taxon>
        <taxon>Spermatophyta</taxon>
        <taxon>Magnoliopsida</taxon>
        <taxon>Ranunculales</taxon>
        <taxon>Menispermaceae</taxon>
        <taxon>Menispermoideae</taxon>
        <taxon>Cissampelideae</taxon>
        <taxon>Stephania</taxon>
    </lineage>
</organism>
<dbReference type="AlphaFoldDB" id="A0AAP0EV35"/>
<gene>
    <name evidence="2" type="ORF">Sjap_021925</name>
</gene>
<protein>
    <submittedName>
        <fullName evidence="2">Uncharacterized protein</fullName>
    </submittedName>
</protein>
<feature type="compositionally biased region" description="Basic residues" evidence="1">
    <location>
        <begin position="43"/>
        <end position="53"/>
    </location>
</feature>